<keyword evidence="2" id="KW-0812">Transmembrane</keyword>
<feature type="region of interest" description="Disordered" evidence="1">
    <location>
        <begin position="68"/>
        <end position="108"/>
    </location>
</feature>
<keyword evidence="2" id="KW-1133">Transmembrane helix</keyword>
<keyword evidence="2" id="KW-0472">Membrane</keyword>
<gene>
    <name evidence="3" type="ORF">Asi02nite_69520</name>
</gene>
<evidence type="ECO:0000313" key="3">
    <source>
        <dbReference type="EMBL" id="GIF77434.1"/>
    </source>
</evidence>
<evidence type="ECO:0000256" key="2">
    <source>
        <dbReference type="SAM" id="Phobius"/>
    </source>
</evidence>
<proteinExistence type="predicted"/>
<feature type="compositionally biased region" description="Polar residues" evidence="1">
    <location>
        <begin position="99"/>
        <end position="108"/>
    </location>
</feature>
<evidence type="ECO:0000313" key="4">
    <source>
        <dbReference type="Proteomes" id="UP000604117"/>
    </source>
</evidence>
<reference evidence="3 4" key="1">
    <citation type="submission" date="2021-01" db="EMBL/GenBank/DDBJ databases">
        <title>Whole genome shotgun sequence of Asanoa siamensis NBRC 107932.</title>
        <authorList>
            <person name="Komaki H."/>
            <person name="Tamura T."/>
        </authorList>
    </citation>
    <scope>NUCLEOTIDE SEQUENCE [LARGE SCALE GENOMIC DNA]</scope>
    <source>
        <strain evidence="3 4">NBRC 107932</strain>
    </source>
</reference>
<sequence>MTQQHPASEAERSVARLLEAYQRAGHLAFLPPPVEEVRAHANRRRVGRIALATAAAVAGLAAGGLAIVGASGDSPRPVAPAPSSPAPTHPTPVPAETSAVPTSVTVQP</sequence>
<comment type="caution">
    <text evidence="3">The sequence shown here is derived from an EMBL/GenBank/DDBJ whole genome shotgun (WGS) entry which is preliminary data.</text>
</comment>
<accession>A0ABQ4D1L8</accession>
<organism evidence="3 4">
    <name type="scientific">Asanoa siamensis</name>
    <dbReference type="NCBI Taxonomy" id="926357"/>
    <lineage>
        <taxon>Bacteria</taxon>
        <taxon>Bacillati</taxon>
        <taxon>Actinomycetota</taxon>
        <taxon>Actinomycetes</taxon>
        <taxon>Micromonosporales</taxon>
        <taxon>Micromonosporaceae</taxon>
        <taxon>Asanoa</taxon>
    </lineage>
</organism>
<name>A0ABQ4D1L8_9ACTN</name>
<dbReference type="Proteomes" id="UP000604117">
    <property type="component" value="Unassembled WGS sequence"/>
</dbReference>
<feature type="transmembrane region" description="Helical" evidence="2">
    <location>
        <begin position="49"/>
        <end position="70"/>
    </location>
</feature>
<protein>
    <submittedName>
        <fullName evidence="3">Uncharacterized protein</fullName>
    </submittedName>
</protein>
<evidence type="ECO:0000256" key="1">
    <source>
        <dbReference type="SAM" id="MobiDB-lite"/>
    </source>
</evidence>
<keyword evidence="4" id="KW-1185">Reference proteome</keyword>
<feature type="compositionally biased region" description="Pro residues" evidence="1">
    <location>
        <begin position="77"/>
        <end position="93"/>
    </location>
</feature>
<dbReference type="EMBL" id="BONE01000090">
    <property type="protein sequence ID" value="GIF77434.1"/>
    <property type="molecule type" value="Genomic_DNA"/>
</dbReference>